<evidence type="ECO:0000313" key="2">
    <source>
        <dbReference type="Proteomes" id="UP000238365"/>
    </source>
</evidence>
<protein>
    <recommendedName>
        <fullName evidence="3">DUF5347 domain-containing protein</fullName>
    </recommendedName>
</protein>
<reference evidence="1 2" key="1">
    <citation type="submission" date="2018-01" db="EMBL/GenBank/DDBJ databases">
        <title>Complete and assembled Genome of Pantoea gaviniae DSM22758T.</title>
        <authorList>
            <person name="Stevens M.J.A."/>
            <person name="Zurfluh K."/>
            <person name="Stephan R."/>
        </authorList>
    </citation>
    <scope>NUCLEOTIDE SEQUENCE [LARGE SCALE GENOMIC DNA]</scope>
    <source>
        <strain evidence="1 2">DSM 22758</strain>
    </source>
</reference>
<gene>
    <name evidence="1" type="ORF">C2E15_18105</name>
</gene>
<name>A0A1X1EFJ1_9GAMM</name>
<dbReference type="InterPro" id="IPR035232">
    <property type="entry name" value="DUF5347"/>
</dbReference>
<dbReference type="Proteomes" id="UP000238365">
    <property type="component" value="Chromosome"/>
</dbReference>
<proteinExistence type="predicted"/>
<dbReference type="EMBL" id="CP026377">
    <property type="protein sequence ID" value="AUX94798.1"/>
    <property type="molecule type" value="Genomic_DNA"/>
</dbReference>
<sequence>MAIEGENIAVQLSAGQRVKGLNHIAAIRTKLWGDNCGNELKRFMADMRDRRDTQYEQNKRALGAIFFLENIRSERHDVEFDELTSDEKYALISAMNHFHAVVSLFPKKLTLPN</sequence>
<dbReference type="KEGG" id="pgz:C2E15_18105"/>
<dbReference type="RefSeq" id="WP_104958606.1">
    <property type="nucleotide sequence ID" value="NZ_CP026377.1"/>
</dbReference>
<evidence type="ECO:0008006" key="3">
    <source>
        <dbReference type="Google" id="ProtNLM"/>
    </source>
</evidence>
<accession>A0A1X1EFJ1</accession>
<organism evidence="1 2">
    <name type="scientific">Mixta gaviniae</name>
    <dbReference type="NCBI Taxonomy" id="665914"/>
    <lineage>
        <taxon>Bacteria</taxon>
        <taxon>Pseudomonadati</taxon>
        <taxon>Pseudomonadota</taxon>
        <taxon>Gammaproteobacteria</taxon>
        <taxon>Enterobacterales</taxon>
        <taxon>Erwiniaceae</taxon>
        <taxon>Mixta</taxon>
    </lineage>
</organism>
<dbReference type="AlphaFoldDB" id="A0A1X1EFJ1"/>
<dbReference type="Pfam" id="PF17282">
    <property type="entry name" value="DUF5347"/>
    <property type="match status" value="1"/>
</dbReference>
<dbReference type="OrthoDB" id="6473374at2"/>
<keyword evidence="2" id="KW-1185">Reference proteome</keyword>
<evidence type="ECO:0000313" key="1">
    <source>
        <dbReference type="EMBL" id="AUX94798.1"/>
    </source>
</evidence>